<sequence>MVVQLPPELIERIVEAIPILEKKSKRLFANLHLNLDSDGVLSALAVSQRLDDFPRHAEYCTTCRVLLSKNPDTWATEQPVVDRILRQLTSLRTLIVMNYFANSARIFNATVIRGLLDIVLQPDRKLEHIMFSNTAITLPVLARSLGAAPQLTFHNVDVVSDEDGHATPPLTRPLTRLGISGSQMVSTAIVDPAFEPYLKGVCQLIQSNITTQGHLAPLFSLASTLQQLHCYFSNHSEEVLSLPTSLPHLRKLIFGVESYNLPVVLMRLMANGGLPSLEDLKVHLSVAYTTPERLEQRITAQSGLYAEFDSTLAGHPALKVVTWSLFLQHSLSETERAETELLQTLRNLLPKTCARGLLLVGGKS</sequence>
<dbReference type="Proteomes" id="UP000636479">
    <property type="component" value="Unassembled WGS sequence"/>
</dbReference>
<dbReference type="EMBL" id="JACAZF010000004">
    <property type="protein sequence ID" value="KAF7307201.1"/>
    <property type="molecule type" value="Genomic_DNA"/>
</dbReference>
<proteinExistence type="predicted"/>
<dbReference type="RefSeq" id="XP_037222220.1">
    <property type="nucleotide sequence ID" value="XM_037361928.1"/>
</dbReference>
<reference evidence="1" key="1">
    <citation type="submission" date="2020-05" db="EMBL/GenBank/DDBJ databases">
        <title>Mycena genomes resolve the evolution of fungal bioluminescence.</title>
        <authorList>
            <person name="Tsai I.J."/>
        </authorList>
    </citation>
    <scope>NUCLEOTIDE SEQUENCE</scope>
    <source>
        <strain evidence="1">171206Taipei</strain>
    </source>
</reference>
<dbReference type="SUPFAM" id="SSF52047">
    <property type="entry name" value="RNI-like"/>
    <property type="match status" value="1"/>
</dbReference>
<protein>
    <submittedName>
        <fullName evidence="1">Uncharacterized protein</fullName>
    </submittedName>
</protein>
<keyword evidence="2" id="KW-1185">Reference proteome</keyword>
<dbReference type="AlphaFoldDB" id="A0A8H6W8Q8"/>
<dbReference type="Gene3D" id="3.80.10.10">
    <property type="entry name" value="Ribonuclease Inhibitor"/>
    <property type="match status" value="1"/>
</dbReference>
<dbReference type="GeneID" id="59344444"/>
<name>A0A8H6W8Q8_9AGAR</name>
<organism evidence="1 2">
    <name type="scientific">Mycena indigotica</name>
    <dbReference type="NCBI Taxonomy" id="2126181"/>
    <lineage>
        <taxon>Eukaryota</taxon>
        <taxon>Fungi</taxon>
        <taxon>Dikarya</taxon>
        <taxon>Basidiomycota</taxon>
        <taxon>Agaricomycotina</taxon>
        <taxon>Agaricomycetes</taxon>
        <taxon>Agaricomycetidae</taxon>
        <taxon>Agaricales</taxon>
        <taxon>Marasmiineae</taxon>
        <taxon>Mycenaceae</taxon>
        <taxon>Mycena</taxon>
    </lineage>
</organism>
<evidence type="ECO:0000313" key="2">
    <source>
        <dbReference type="Proteomes" id="UP000636479"/>
    </source>
</evidence>
<evidence type="ECO:0000313" key="1">
    <source>
        <dbReference type="EMBL" id="KAF7307201.1"/>
    </source>
</evidence>
<comment type="caution">
    <text evidence="1">The sequence shown here is derived from an EMBL/GenBank/DDBJ whole genome shotgun (WGS) entry which is preliminary data.</text>
</comment>
<dbReference type="OrthoDB" id="2872911at2759"/>
<gene>
    <name evidence="1" type="ORF">MIND_00513700</name>
</gene>
<dbReference type="InterPro" id="IPR032675">
    <property type="entry name" value="LRR_dom_sf"/>
</dbReference>
<accession>A0A8H6W8Q8</accession>